<protein>
    <recommendedName>
        <fullName evidence="18">SWI/SNF-related matrix-associated actin-dependent regulator of chromatin subfamily A containing DEAD/H box 1</fullName>
        <ecNumber evidence="4">3.6.4.12</ecNumber>
    </recommendedName>
</protein>
<evidence type="ECO:0000256" key="15">
    <source>
        <dbReference type="ARBA" id="ARBA00048432"/>
    </source>
</evidence>
<evidence type="ECO:0000256" key="18">
    <source>
        <dbReference type="ARBA" id="ARBA00072745"/>
    </source>
</evidence>
<dbReference type="InterPro" id="IPR014001">
    <property type="entry name" value="Helicase_ATP-bd"/>
</dbReference>
<dbReference type="PROSITE" id="PS51194">
    <property type="entry name" value="HELICASE_CTER"/>
    <property type="match status" value="1"/>
</dbReference>
<dbReference type="InterPro" id="IPR003892">
    <property type="entry name" value="CUE"/>
</dbReference>
<evidence type="ECO:0000256" key="14">
    <source>
        <dbReference type="ARBA" id="ARBA00023242"/>
    </source>
</evidence>
<evidence type="ECO:0000313" key="24">
    <source>
        <dbReference type="Proteomes" id="UP001488838"/>
    </source>
</evidence>
<dbReference type="GO" id="GO:0043130">
    <property type="term" value="F:ubiquitin binding"/>
    <property type="evidence" value="ECO:0007669"/>
    <property type="project" value="InterPro"/>
</dbReference>
<feature type="region of interest" description="Disordered" evidence="19">
    <location>
        <begin position="286"/>
        <end position="360"/>
    </location>
</feature>
<evidence type="ECO:0000259" key="20">
    <source>
        <dbReference type="PROSITE" id="PS51140"/>
    </source>
</evidence>
<dbReference type="Gene3D" id="3.40.50.10810">
    <property type="entry name" value="Tandem AAA-ATPase domain"/>
    <property type="match status" value="1"/>
</dbReference>
<dbReference type="CDD" id="cd18793">
    <property type="entry name" value="SF2_C_SNF"/>
    <property type="match status" value="1"/>
</dbReference>
<dbReference type="SUPFAM" id="SSF52540">
    <property type="entry name" value="P-loop containing nucleoside triphosphate hydrolases"/>
    <property type="match status" value="2"/>
</dbReference>
<comment type="caution">
    <text evidence="23">The sequence shown here is derived from an EMBL/GenBank/DDBJ whole genome shotgun (WGS) entry which is preliminary data.</text>
</comment>
<evidence type="ECO:0000256" key="1">
    <source>
        <dbReference type="ARBA" id="ARBA00004123"/>
    </source>
</evidence>
<dbReference type="Pfam" id="PF00271">
    <property type="entry name" value="Helicase_C"/>
    <property type="match status" value="1"/>
</dbReference>
<accession>A0AAW0IXT8</accession>
<dbReference type="GO" id="GO:0005524">
    <property type="term" value="F:ATP binding"/>
    <property type="evidence" value="ECO:0007669"/>
    <property type="project" value="UniProtKB-KW"/>
</dbReference>
<keyword evidence="7" id="KW-0227">DNA damage</keyword>
<keyword evidence="8" id="KW-0378">Hydrolase</keyword>
<dbReference type="GO" id="GO:0006325">
    <property type="term" value="P:chromatin organization"/>
    <property type="evidence" value="ECO:0007669"/>
    <property type="project" value="UniProtKB-KW"/>
</dbReference>
<evidence type="ECO:0000259" key="21">
    <source>
        <dbReference type="PROSITE" id="PS51192"/>
    </source>
</evidence>
<dbReference type="PANTHER" id="PTHR10799">
    <property type="entry name" value="SNF2/RAD54 HELICASE FAMILY"/>
    <property type="match status" value="1"/>
</dbReference>
<dbReference type="GO" id="GO:0005694">
    <property type="term" value="C:chromosome"/>
    <property type="evidence" value="ECO:0007669"/>
    <property type="project" value="UniProtKB-SubCell"/>
</dbReference>
<evidence type="ECO:0000256" key="13">
    <source>
        <dbReference type="ARBA" id="ARBA00023204"/>
    </source>
</evidence>
<dbReference type="CDD" id="cd17998">
    <property type="entry name" value="DEXHc_SMARCAD1"/>
    <property type="match status" value="1"/>
</dbReference>
<comment type="subcellular location">
    <subcellularLocation>
        <location evidence="2">Chromosome</location>
    </subcellularLocation>
    <subcellularLocation>
        <location evidence="1">Nucleus</location>
    </subcellularLocation>
</comment>
<organism evidence="23 24">
    <name type="scientific">Myodes glareolus</name>
    <name type="common">Bank vole</name>
    <name type="synonym">Clethrionomys glareolus</name>
    <dbReference type="NCBI Taxonomy" id="447135"/>
    <lineage>
        <taxon>Eukaryota</taxon>
        <taxon>Metazoa</taxon>
        <taxon>Chordata</taxon>
        <taxon>Craniata</taxon>
        <taxon>Vertebrata</taxon>
        <taxon>Euteleostomi</taxon>
        <taxon>Mammalia</taxon>
        <taxon>Eutheria</taxon>
        <taxon>Euarchontoglires</taxon>
        <taxon>Glires</taxon>
        <taxon>Rodentia</taxon>
        <taxon>Myomorpha</taxon>
        <taxon>Muroidea</taxon>
        <taxon>Cricetidae</taxon>
        <taxon>Arvicolinae</taxon>
        <taxon>Myodes</taxon>
    </lineage>
</organism>
<dbReference type="GO" id="GO:0003678">
    <property type="term" value="F:DNA helicase activity"/>
    <property type="evidence" value="ECO:0007669"/>
    <property type="project" value="UniProtKB-EC"/>
</dbReference>
<feature type="compositionally biased region" description="Basic and acidic residues" evidence="19">
    <location>
        <begin position="210"/>
        <end position="222"/>
    </location>
</feature>
<comment type="subunit">
    <text evidence="17">Binds to DNA preferentially in the vicinity of transcriptional start sites. Interacts with MSH2 and TRIM28. Part of a complex composed of TRIM28, HDAC1, HDAC2 and EHMT2. Interacts with PCNA.</text>
</comment>
<dbReference type="InterPro" id="IPR027417">
    <property type="entry name" value="P-loop_NTPase"/>
</dbReference>
<feature type="region of interest" description="Disordered" evidence="19">
    <location>
        <begin position="32"/>
        <end position="94"/>
    </location>
</feature>
<dbReference type="PROSITE" id="PS51140">
    <property type="entry name" value="CUE"/>
    <property type="match status" value="1"/>
</dbReference>
<evidence type="ECO:0000256" key="19">
    <source>
        <dbReference type="SAM" id="MobiDB-lite"/>
    </source>
</evidence>
<dbReference type="SMART" id="SM00490">
    <property type="entry name" value="HELICc"/>
    <property type="match status" value="1"/>
</dbReference>
<keyword evidence="10" id="KW-0067">ATP-binding</keyword>
<keyword evidence="11" id="KW-0156">Chromatin regulator</keyword>
<gene>
    <name evidence="23" type="ORF">U0070_016003</name>
</gene>
<reference evidence="23 24" key="1">
    <citation type="journal article" date="2023" name="bioRxiv">
        <title>Conserved and derived expression patterns and positive selection on dental genes reveal complex evolutionary context of ever-growing rodent molars.</title>
        <authorList>
            <person name="Calamari Z.T."/>
            <person name="Song A."/>
            <person name="Cohen E."/>
            <person name="Akter M."/>
            <person name="Roy R.D."/>
            <person name="Hallikas O."/>
            <person name="Christensen M.M."/>
            <person name="Li P."/>
            <person name="Marangoni P."/>
            <person name="Jernvall J."/>
            <person name="Klein O.D."/>
        </authorList>
    </citation>
    <scope>NUCLEOTIDE SEQUENCE [LARGE SCALE GENOMIC DNA]</scope>
    <source>
        <strain evidence="23">V071</strain>
    </source>
</reference>
<evidence type="ECO:0000256" key="4">
    <source>
        <dbReference type="ARBA" id="ARBA00012551"/>
    </source>
</evidence>
<keyword evidence="24" id="KW-1185">Reference proteome</keyword>
<evidence type="ECO:0000256" key="2">
    <source>
        <dbReference type="ARBA" id="ARBA00004286"/>
    </source>
</evidence>
<comment type="catalytic activity">
    <reaction evidence="15">
        <text>ATP + H2O = ADP + phosphate + H(+)</text>
        <dbReference type="Rhea" id="RHEA:13065"/>
        <dbReference type="ChEBI" id="CHEBI:15377"/>
        <dbReference type="ChEBI" id="CHEBI:15378"/>
        <dbReference type="ChEBI" id="CHEBI:30616"/>
        <dbReference type="ChEBI" id="CHEBI:43474"/>
        <dbReference type="ChEBI" id="CHEBI:456216"/>
        <dbReference type="EC" id="3.6.4.12"/>
    </reaction>
    <physiologicalReaction direction="left-to-right" evidence="15">
        <dbReference type="Rhea" id="RHEA:13066"/>
    </physiologicalReaction>
</comment>
<dbReference type="GO" id="GO:0016787">
    <property type="term" value="F:hydrolase activity"/>
    <property type="evidence" value="ECO:0007669"/>
    <property type="project" value="UniProtKB-KW"/>
</dbReference>
<evidence type="ECO:0000256" key="17">
    <source>
        <dbReference type="ARBA" id="ARBA00065601"/>
    </source>
</evidence>
<dbReference type="InterPro" id="IPR038718">
    <property type="entry name" value="SNF2-like_sf"/>
</dbReference>
<evidence type="ECO:0000256" key="16">
    <source>
        <dbReference type="ARBA" id="ARBA00054771"/>
    </source>
</evidence>
<evidence type="ECO:0000256" key="7">
    <source>
        <dbReference type="ARBA" id="ARBA00022763"/>
    </source>
</evidence>
<comment type="function">
    <text evidence="16">DNA helicase that possesses intrinsic ATP-dependent nucleosome-remodeling activity and is both required for DNA repair and heterochromatin organization. Promotes DNA end resection of double-strand breaks (DSBs) following DNA damage: probably acts by weakening histone DNA interactions in nucleosomes flanking DSBs. Required for the restoration of heterochromatin organization after replication. Acts at replication sites to facilitate the maintenance of heterochromatin by directing H3 and H4 histones deacetylation, H3 'Lys-9' trimethylation (H3K9me3) and restoration of silencing.</text>
</comment>
<keyword evidence="12" id="KW-0238">DNA-binding</keyword>
<evidence type="ECO:0000256" key="5">
    <source>
        <dbReference type="ARBA" id="ARBA00022454"/>
    </source>
</evidence>
<name>A0AAW0IXT8_MYOGA</name>
<evidence type="ECO:0000256" key="3">
    <source>
        <dbReference type="ARBA" id="ARBA00007025"/>
    </source>
</evidence>
<dbReference type="Gene3D" id="3.40.50.300">
    <property type="entry name" value="P-loop containing nucleotide triphosphate hydrolases"/>
    <property type="match status" value="1"/>
</dbReference>
<feature type="non-terminal residue" evidence="23">
    <location>
        <position position="1"/>
    </location>
</feature>
<keyword evidence="6" id="KW-0547">Nucleotide-binding</keyword>
<evidence type="ECO:0000256" key="11">
    <source>
        <dbReference type="ARBA" id="ARBA00022853"/>
    </source>
</evidence>
<dbReference type="Pfam" id="PF00176">
    <property type="entry name" value="SNF2-rel_dom"/>
    <property type="match status" value="1"/>
</dbReference>
<dbReference type="EMBL" id="JBBHLL010000080">
    <property type="protein sequence ID" value="KAK7819469.1"/>
    <property type="molecule type" value="Genomic_DNA"/>
</dbReference>
<keyword evidence="9" id="KW-0347">Helicase</keyword>
<keyword evidence="13" id="KW-0234">DNA repair</keyword>
<dbReference type="AlphaFoldDB" id="A0AAW0IXT8"/>
<feature type="domain" description="Helicase ATP-binding" evidence="21">
    <location>
        <begin position="492"/>
        <end position="650"/>
    </location>
</feature>
<evidence type="ECO:0000256" key="9">
    <source>
        <dbReference type="ARBA" id="ARBA00022806"/>
    </source>
</evidence>
<keyword evidence="14" id="KW-0539">Nucleus</keyword>
<proteinExistence type="inferred from homology"/>
<dbReference type="GO" id="GO:0005634">
    <property type="term" value="C:nucleus"/>
    <property type="evidence" value="ECO:0007669"/>
    <property type="project" value="UniProtKB-SubCell"/>
</dbReference>
<sequence>FIESCQPLRELVSINMNLFNLDRFRFEKRNKIEEAPEAAPQPSQPAPSSPISLSAEEENAEGELSRANTPDSDITEKTEDSSVPEPPDNESKASFSCFQSQRGIQYIDLSSDSEDVAPNCSSTVQEKKFNKDTVIIVSEPSEDEESHDLPSVTQRNDVAELEDLIESTSTMDGAIAAALLMFGDAGGGPRKRKLSSSSEAYEEDELNDDQSLKKPRVERGEESNECAEASSSWEKQESIVLKLQKEFPNFDKQELREVLKEHEWMYTEALESLKVFAEDQDTQCASQSEVTNGKEVAKNQNYSKNTTKTKMKQKISMKPQNGFNKKRKKNVFNPKKAVEDSEYDSGSDAGSSLDEDYSSGEEVMEDGYKGKIIHFLQDASIAELTLIPQCSQKKAQKIIELRPFNSWETLFTKMSKINGLSEDLIWNCKTLIQERDVVIRLMNKCEDISNKLTKQVTMLTGNGGGWNIEQPSILNQSLSLKPYQKVGLNWLALVHKHGLNGILADEMGLGKTIQAIAFLAYLFQEGNKGPHLIVVPASTIDNWLREVNLWCPTLNVLKKSVNKLDSTSIINMKITMYNCAISSSDDRSLFRRLKLNYAIFDEGHMLKNMGSIRYQHLMTINANNRLLLTGTPVQNNLLELMSLLNFVMPHMFSSSTSEIRRMFSSKTKPADEQSIYEKERIAHAKQIIKPFILRRVKEEVLKQLPPKKDQIELCAMSEKQEQLYLGLFNRLKKSINNLEKNTEMCNVMMQLRKMANHPLLHRQYYTPEKLREMSQLMLKEPTHCEANPDLIFEDMEVMTDFELHILCKQYRHINNYQLDMDLILDSGKFRALGCILSELKQKGDRVVLFSQFTMMLDILEVLLKHHQHRYLRLDGKTQISERIHLIDEFNTDMDIFVFLLSTKAGGLGINLTSANVVILHDIDCNPYNDKQAEDRCHRVGQTKEVLVIKLISQGTIEESMLKINQQKLKLEQDMTTIDEADEGSMPADIATLLKTSMGL</sequence>
<dbReference type="SMART" id="SM00487">
    <property type="entry name" value="DEXDc"/>
    <property type="match status" value="1"/>
</dbReference>
<evidence type="ECO:0000259" key="22">
    <source>
        <dbReference type="PROSITE" id="PS51194"/>
    </source>
</evidence>
<dbReference type="FunFam" id="3.40.50.10810:FF:000014">
    <property type="entry name" value="SWI/SNF-related matrix-associated actin-dependent regulator of chromatin subfamily A containing DEAD/H box 1"/>
    <property type="match status" value="1"/>
</dbReference>
<dbReference type="InterPro" id="IPR049730">
    <property type="entry name" value="SNF2/RAD54-like_C"/>
</dbReference>
<evidence type="ECO:0000256" key="8">
    <source>
        <dbReference type="ARBA" id="ARBA00022801"/>
    </source>
</evidence>
<dbReference type="PROSITE" id="PS51192">
    <property type="entry name" value="HELICASE_ATP_BIND_1"/>
    <property type="match status" value="1"/>
</dbReference>
<feature type="domain" description="CUE" evidence="20">
    <location>
        <begin position="235"/>
        <end position="278"/>
    </location>
</feature>
<dbReference type="GO" id="GO:0003677">
    <property type="term" value="F:DNA binding"/>
    <property type="evidence" value="ECO:0007669"/>
    <property type="project" value="UniProtKB-KW"/>
</dbReference>
<evidence type="ECO:0000256" key="10">
    <source>
        <dbReference type="ARBA" id="ARBA00022840"/>
    </source>
</evidence>
<dbReference type="GO" id="GO:0006281">
    <property type="term" value="P:DNA repair"/>
    <property type="evidence" value="ECO:0007669"/>
    <property type="project" value="UniProtKB-KW"/>
</dbReference>
<dbReference type="FunFam" id="3.40.50.300:FF:000639">
    <property type="entry name" value="SWI/SNF-related matrix-associated actin-dependent regulator of chromatin subfamily A containing DEAD/H box 1 isoform X1"/>
    <property type="match status" value="1"/>
</dbReference>
<dbReference type="EC" id="3.6.4.12" evidence="4"/>
<keyword evidence="5" id="KW-0158">Chromosome</keyword>
<comment type="similarity">
    <text evidence="3">Belongs to the SNF2/RAD54 helicase family.</text>
</comment>
<dbReference type="InterPro" id="IPR000330">
    <property type="entry name" value="SNF2_N"/>
</dbReference>
<evidence type="ECO:0000256" key="12">
    <source>
        <dbReference type="ARBA" id="ARBA00023125"/>
    </source>
</evidence>
<feature type="domain" description="Helicase C-terminal" evidence="22">
    <location>
        <begin position="831"/>
        <end position="983"/>
    </location>
</feature>
<dbReference type="InterPro" id="IPR001650">
    <property type="entry name" value="Helicase_C-like"/>
</dbReference>
<evidence type="ECO:0000313" key="23">
    <source>
        <dbReference type="EMBL" id="KAK7819469.1"/>
    </source>
</evidence>
<feature type="region of interest" description="Disordered" evidence="19">
    <location>
        <begin position="187"/>
        <end position="234"/>
    </location>
</feature>
<dbReference type="Proteomes" id="UP001488838">
    <property type="component" value="Unassembled WGS sequence"/>
</dbReference>
<evidence type="ECO:0000256" key="6">
    <source>
        <dbReference type="ARBA" id="ARBA00022741"/>
    </source>
</evidence>